<dbReference type="AlphaFoldDB" id="A0A8J6QLC5"/>
<sequence>MRWVPFTLDLAVVLGSGFAGVPAGMVVELTVSLATFSGVRGVRTPAGALALIANPAAGRGNKSLDHQAGLAVGSNSLVRFHRILAEILKLWC</sequence>
<dbReference type="EMBL" id="JACWUN010000001">
    <property type="protein sequence ID" value="MBD1399202.1"/>
    <property type="molecule type" value="Genomic_DNA"/>
</dbReference>
<gene>
    <name evidence="1" type="ORF">ICT70_00785</name>
</gene>
<protein>
    <submittedName>
        <fullName evidence="1">Uncharacterized protein</fullName>
    </submittedName>
</protein>
<proteinExistence type="predicted"/>
<dbReference type="Proteomes" id="UP000632828">
    <property type="component" value="Unassembled WGS sequence"/>
</dbReference>
<reference evidence="1" key="1">
    <citation type="submission" date="2020-09" db="EMBL/GenBank/DDBJ databases">
        <title>Pelobacter alkaliphilus sp. nov., a novel anaerobic arsenate-reducing bacterium from terrestrial mud volcano.</title>
        <authorList>
            <person name="Khomyakova M.A."/>
            <person name="Merkel A.Y."/>
            <person name="Slobodkin A.I."/>
        </authorList>
    </citation>
    <scope>NUCLEOTIDE SEQUENCE</scope>
    <source>
        <strain evidence="1">M08fum</strain>
    </source>
</reference>
<name>A0A8J6QLC5_9BACT</name>
<comment type="caution">
    <text evidence="1">The sequence shown here is derived from an EMBL/GenBank/DDBJ whole genome shotgun (WGS) entry which is preliminary data.</text>
</comment>
<dbReference type="RefSeq" id="WP_191153475.1">
    <property type="nucleotide sequence ID" value="NZ_JACWUN010000001.1"/>
</dbReference>
<organism evidence="1 2">
    <name type="scientific">Pelovirga terrestris</name>
    <dbReference type="NCBI Taxonomy" id="2771352"/>
    <lineage>
        <taxon>Bacteria</taxon>
        <taxon>Pseudomonadati</taxon>
        <taxon>Thermodesulfobacteriota</taxon>
        <taxon>Desulfuromonadia</taxon>
        <taxon>Geobacterales</taxon>
        <taxon>Geobacteraceae</taxon>
        <taxon>Pelovirga</taxon>
    </lineage>
</organism>
<evidence type="ECO:0000313" key="2">
    <source>
        <dbReference type="Proteomes" id="UP000632828"/>
    </source>
</evidence>
<keyword evidence="2" id="KW-1185">Reference proteome</keyword>
<evidence type="ECO:0000313" key="1">
    <source>
        <dbReference type="EMBL" id="MBD1399202.1"/>
    </source>
</evidence>
<accession>A0A8J6QLC5</accession>